<gene>
    <name evidence="1" type="ORF">LCGC14_2894800</name>
</gene>
<evidence type="ECO:0000313" key="1">
    <source>
        <dbReference type="EMBL" id="KKK73341.1"/>
    </source>
</evidence>
<dbReference type="EMBL" id="LAZR01056827">
    <property type="protein sequence ID" value="KKK73341.1"/>
    <property type="molecule type" value="Genomic_DNA"/>
</dbReference>
<sequence length="309" mass="34839">METGSGQINFFRMLEKQGIDTALWIGSKETIREGLELTPFQQIGVHLLARNENGFRYLTEGMAITEKDIKLVKAKLTEEQLAIADWLDWQYRTQWGVIRAIAVEAGIDPKKLERELNYSPIIRIGLAEGGDVDFVSLLVEQFNTDSLDPEQGFLQKRKKRAMGKIELDASIIYMMNVKRTETFKAMAPIAKDLGRILANPSFKNALNNATNGHGAKIMNTWLRDTIRGFMLGPQTLHGDMIAVMRRNGIIYAIGYNLPSSFRQTLSGSNAMAVDPLMRKYLPVNVAVSMKWGAFKEMQDFVDSKTKTIN</sequence>
<reference evidence="1" key="1">
    <citation type="journal article" date="2015" name="Nature">
        <title>Complex archaea that bridge the gap between prokaryotes and eukaryotes.</title>
        <authorList>
            <person name="Spang A."/>
            <person name="Saw J.H."/>
            <person name="Jorgensen S.L."/>
            <person name="Zaremba-Niedzwiedzka K."/>
            <person name="Martijn J."/>
            <person name="Lind A.E."/>
            <person name="van Eijk R."/>
            <person name="Schleper C."/>
            <person name="Guy L."/>
            <person name="Ettema T.J."/>
        </authorList>
    </citation>
    <scope>NUCLEOTIDE SEQUENCE</scope>
</reference>
<accession>A0A0F9AM99</accession>
<organism evidence="1">
    <name type="scientific">marine sediment metagenome</name>
    <dbReference type="NCBI Taxonomy" id="412755"/>
    <lineage>
        <taxon>unclassified sequences</taxon>
        <taxon>metagenomes</taxon>
        <taxon>ecological metagenomes</taxon>
    </lineage>
</organism>
<name>A0A0F9AM99_9ZZZZ</name>
<comment type="caution">
    <text evidence="1">The sequence shown here is derived from an EMBL/GenBank/DDBJ whole genome shotgun (WGS) entry which is preliminary data.</text>
</comment>
<dbReference type="AlphaFoldDB" id="A0A0F9AM99"/>
<protein>
    <submittedName>
        <fullName evidence="1">Uncharacterized protein</fullName>
    </submittedName>
</protein>
<proteinExistence type="predicted"/>